<keyword evidence="9" id="KW-1185">Reference proteome</keyword>
<dbReference type="GO" id="GO:0006506">
    <property type="term" value="P:GPI anchor biosynthetic process"/>
    <property type="evidence" value="ECO:0007669"/>
    <property type="project" value="InterPro"/>
</dbReference>
<comment type="subcellular location">
    <subcellularLocation>
        <location evidence="1">Membrane</location>
        <topology evidence="1">Multi-pass membrane protein</topology>
    </subcellularLocation>
</comment>
<protein>
    <submittedName>
        <fullName evidence="8">Uncharacterized protein</fullName>
    </submittedName>
</protein>
<feature type="domain" description="Calcineurin-like phosphoesterase" evidence="6">
    <location>
        <begin position="143"/>
        <end position="339"/>
    </location>
</feature>
<dbReference type="InterPro" id="IPR036249">
    <property type="entry name" value="Thioredoxin-like_sf"/>
</dbReference>
<comment type="caution">
    <text evidence="8">The sequence shown here is derived from an EMBL/GenBank/DDBJ whole genome shotgun (WGS) entry which is preliminary data.</text>
</comment>
<dbReference type="Gene3D" id="3.60.21.10">
    <property type="match status" value="1"/>
</dbReference>
<evidence type="ECO:0000259" key="6">
    <source>
        <dbReference type="Pfam" id="PF00149"/>
    </source>
</evidence>
<dbReference type="AlphaFoldDB" id="A0AAN7WM91"/>
<evidence type="ECO:0000256" key="2">
    <source>
        <dbReference type="ARBA" id="ARBA00009686"/>
    </source>
</evidence>
<reference evidence="9" key="1">
    <citation type="submission" date="2023-07" db="EMBL/GenBank/DDBJ databases">
        <title>A draft genome of Kazachstania heterogenica Y-27499.</title>
        <authorList>
            <person name="Donic C."/>
            <person name="Kralova J.S."/>
            <person name="Fidel L."/>
            <person name="Ben-Dor S."/>
            <person name="Jung S."/>
        </authorList>
    </citation>
    <scope>NUCLEOTIDE SEQUENCE [LARGE SCALE GENOMIC DNA]</scope>
    <source>
        <strain evidence="9">Y27499</strain>
    </source>
</reference>
<dbReference type="Pfam" id="PF00149">
    <property type="entry name" value="Metallophos"/>
    <property type="match status" value="1"/>
</dbReference>
<dbReference type="SUPFAM" id="SSF52833">
    <property type="entry name" value="Thioredoxin-like"/>
    <property type="match status" value="1"/>
</dbReference>
<dbReference type="GO" id="GO:0016787">
    <property type="term" value="F:hydrolase activity"/>
    <property type="evidence" value="ECO:0007669"/>
    <property type="project" value="InterPro"/>
</dbReference>
<proteinExistence type="inferred from homology"/>
<dbReference type="PANTHER" id="PTHR13315">
    <property type="entry name" value="METALLO PHOSPHOESTERASE RELATED"/>
    <property type="match status" value="1"/>
</dbReference>
<dbReference type="GO" id="GO:0016020">
    <property type="term" value="C:membrane"/>
    <property type="evidence" value="ECO:0007669"/>
    <property type="project" value="UniProtKB-SubCell"/>
</dbReference>
<keyword evidence="4" id="KW-1133">Transmembrane helix</keyword>
<name>A0AAN7WM91_9SACH</name>
<dbReference type="FunFam" id="3.60.21.10:FF:000093">
    <property type="entry name" value="Cell division cycle-related protein"/>
    <property type="match status" value="1"/>
</dbReference>
<dbReference type="SUPFAM" id="SSF56300">
    <property type="entry name" value="Metallo-dependent phosphatases"/>
    <property type="match status" value="1"/>
</dbReference>
<dbReference type="InterPro" id="IPR024253">
    <property type="entry name" value="Phosducin_thioredoxin-like_dom"/>
</dbReference>
<dbReference type="GO" id="GO:0005783">
    <property type="term" value="C:endoplasmic reticulum"/>
    <property type="evidence" value="ECO:0007669"/>
    <property type="project" value="TreeGrafter"/>
</dbReference>
<dbReference type="InterPro" id="IPR004843">
    <property type="entry name" value="Calcineurin-like_PHP"/>
</dbReference>
<keyword evidence="3" id="KW-0812">Transmembrane</keyword>
<organism evidence="8 9">
    <name type="scientific">Arxiozyma heterogenica</name>
    <dbReference type="NCBI Taxonomy" id="278026"/>
    <lineage>
        <taxon>Eukaryota</taxon>
        <taxon>Fungi</taxon>
        <taxon>Dikarya</taxon>
        <taxon>Ascomycota</taxon>
        <taxon>Saccharomycotina</taxon>
        <taxon>Saccharomycetes</taxon>
        <taxon>Saccharomycetales</taxon>
        <taxon>Saccharomycetaceae</taxon>
        <taxon>Arxiozyma</taxon>
    </lineage>
</organism>
<dbReference type="Gene3D" id="3.40.30.10">
    <property type="entry name" value="Glutaredoxin"/>
    <property type="match status" value="1"/>
</dbReference>
<dbReference type="EMBL" id="JAWIZZ010000053">
    <property type="protein sequence ID" value="KAK5778557.1"/>
    <property type="molecule type" value="Genomic_DNA"/>
</dbReference>
<accession>A0AAN7WM91</accession>
<evidence type="ECO:0000256" key="1">
    <source>
        <dbReference type="ARBA" id="ARBA00004141"/>
    </source>
</evidence>
<feature type="domain" description="Phosducin" evidence="7">
    <location>
        <begin position="457"/>
        <end position="612"/>
    </location>
</feature>
<dbReference type="PANTHER" id="PTHR13315:SF4">
    <property type="entry name" value="METALLOPHOSPHOESTERASE, ISOFORM E"/>
    <property type="match status" value="1"/>
</dbReference>
<gene>
    <name evidence="8" type="ORF">RI543_004225</name>
</gene>
<evidence type="ECO:0000256" key="4">
    <source>
        <dbReference type="ARBA" id="ARBA00022989"/>
    </source>
</evidence>
<evidence type="ECO:0000256" key="3">
    <source>
        <dbReference type="ARBA" id="ARBA00022692"/>
    </source>
</evidence>
<dbReference type="InterPro" id="IPR033308">
    <property type="entry name" value="PGAP5/Cdc1/Ted1"/>
</dbReference>
<dbReference type="InterPro" id="IPR029052">
    <property type="entry name" value="Metallo-depent_PP-like"/>
</dbReference>
<dbReference type="Proteomes" id="UP001306508">
    <property type="component" value="Unassembled WGS sequence"/>
</dbReference>
<keyword evidence="5" id="KW-0472">Membrane</keyword>
<evidence type="ECO:0000313" key="9">
    <source>
        <dbReference type="Proteomes" id="UP001306508"/>
    </source>
</evidence>
<evidence type="ECO:0000259" key="7">
    <source>
        <dbReference type="Pfam" id="PF02114"/>
    </source>
</evidence>
<comment type="similarity">
    <text evidence="2">Belongs to the phosducin family.</text>
</comment>
<sequence length="648" mass="75630">MFNRNGRKSILPASESVRIGYSDHEKHKDNYYFHDSKDLLLSKDNINGTSILNMFENQLSTLHWKLFLYSSLFWIVLISYYETSYVRSTLNKCQWNRWEKWSSNSQPHRVALYADPQIMDAHSYPDRPRIINYITRAIVDHYHIRNWKYIQYYLDPDTNFFLGDLFDGGRRWNDQYWINEYERFHSIFPKKSNRKTVFSLPGNHDIGFGDTVIESSFKRFSTFFGETSSTHDVGNHTFVLLDTISLSDTSNENISSVPKEFLNQYSTQKEHPFPRILLTHVPLWRDPEEQQCGPRRESKKPFPIVRGEQYQTVIDSSISQKILSIIAPKYIFSGDDHDYCHIKHTYQHNGESHTTDEITVKSCAMNMGINKPAIQLLSLLNDGTTTDTIQTEICYLPNAFLPLFVYAFFIFANLNYLPMPVVHQFEQNILKNHLVQQQANNDNVYDPDDKDVDELLDSLEDELDDNDIYVKYREKRLQEISEHVKKVEKQIKFGNYGILDTIDKESHLIQISSEIDKIVIHFQLDTFPKCKYMNDTLAILAQRHLYTKFVKINATNCPFLVKSLNIKVLPFLIGYYKGKEVIRLIGFSKLGNNPDEFPIENLELQLRSAGLLDPVMGSNIIHLNNKSNRNFQNNKYGYDGDSGSDLDI</sequence>
<dbReference type="Pfam" id="PF02114">
    <property type="entry name" value="Phosducin"/>
    <property type="match status" value="1"/>
</dbReference>
<evidence type="ECO:0000313" key="8">
    <source>
        <dbReference type="EMBL" id="KAK5778557.1"/>
    </source>
</evidence>
<evidence type="ECO:0000256" key="5">
    <source>
        <dbReference type="ARBA" id="ARBA00023136"/>
    </source>
</evidence>